<proteinExistence type="predicted"/>
<evidence type="ECO:0000313" key="4">
    <source>
        <dbReference type="Proteomes" id="UP000277424"/>
    </source>
</evidence>
<accession>A0A420WGW3</accession>
<reference evidence="3 4" key="1">
    <citation type="submission" date="2018-10" db="EMBL/GenBank/DDBJ databases">
        <title>Comparative analysis of microorganisms from saline springs in Andes Mountain Range, Colombia.</title>
        <authorList>
            <person name="Rubin E."/>
        </authorList>
    </citation>
    <scope>NUCLEOTIDE SEQUENCE [LARGE SCALE GENOMIC DNA]</scope>
    <source>
        <strain evidence="3 4">USBA 36</strain>
    </source>
</reference>
<dbReference type="InterPro" id="IPR011669">
    <property type="entry name" value="DgcN-like"/>
</dbReference>
<dbReference type="Gene3D" id="3.40.50.300">
    <property type="entry name" value="P-loop containing nucleotide triphosphate hydrolases"/>
    <property type="match status" value="1"/>
</dbReference>
<dbReference type="PANTHER" id="PTHR40690:SF1">
    <property type="entry name" value="DUF1611 DOMAIN-CONTAINING PROTEIN"/>
    <property type="match status" value="1"/>
</dbReference>
<dbReference type="NCBIfam" id="NF041892">
    <property type="entry name" value="DgcN"/>
    <property type="match status" value="1"/>
</dbReference>
<dbReference type="AlphaFoldDB" id="A0A420WGW3"/>
<dbReference type="InterPro" id="IPR035402">
    <property type="entry name" value="DgcN-like_N"/>
</dbReference>
<comment type="caution">
    <text evidence="3">The sequence shown here is derived from an EMBL/GenBank/DDBJ whole genome shotgun (WGS) entry which is preliminary data.</text>
</comment>
<dbReference type="Gene3D" id="3.40.50.720">
    <property type="entry name" value="NAD(P)-binding Rossmann-like Domain"/>
    <property type="match status" value="1"/>
</dbReference>
<evidence type="ECO:0000313" key="3">
    <source>
        <dbReference type="EMBL" id="RKQ70264.1"/>
    </source>
</evidence>
<dbReference type="EMBL" id="RBIG01000002">
    <property type="protein sequence ID" value="RKQ70264.1"/>
    <property type="molecule type" value="Genomic_DNA"/>
</dbReference>
<sequence length="335" mass="35564">MSAIEAPYLMFLGDAPDQLAAKTAFGVKFWRPEKCLGQFRLPGCKADLGLPDMTIEEAAKAGVKTIIVGVANRGGVMGQSWIDPLKKGLELGMDISSGLHKKVADVPALKEAAAANGRKITDVRHPTRDFDVASGVKRPGKRLLTVGTDCSVGKMFTSLALEAEMKKRGMKADFRATGQTGIFIAGDGVSVDAVIADFISGAVEWLAPAHDPDHWDLIEGQGSLYHASYAGVSLGLLHGAQADVIVIGTEANRPHMRGLPTYKLPSLKETIELNLRCGSLTNPAIKAGGITANTSMLSEAEAQDFLKRAEDETGLPATDPVRFGVGKIVDFVARL</sequence>
<dbReference type="InterPro" id="IPR027417">
    <property type="entry name" value="P-loop_NTPase"/>
</dbReference>
<dbReference type="Pfam" id="PF17396">
    <property type="entry name" value="DUF1611_N"/>
    <property type="match status" value="1"/>
</dbReference>
<organism evidence="3 4">
    <name type="scientific">Oceanibaculum indicum</name>
    <dbReference type="NCBI Taxonomy" id="526216"/>
    <lineage>
        <taxon>Bacteria</taxon>
        <taxon>Pseudomonadati</taxon>
        <taxon>Pseudomonadota</taxon>
        <taxon>Alphaproteobacteria</taxon>
        <taxon>Rhodospirillales</taxon>
        <taxon>Oceanibaculaceae</taxon>
        <taxon>Oceanibaculum</taxon>
    </lineage>
</organism>
<feature type="domain" description="D-glutamate N-acetyltransferase-like N-terminal" evidence="2">
    <location>
        <begin position="42"/>
        <end position="126"/>
    </location>
</feature>
<protein>
    <submittedName>
        <fullName evidence="3">Putative NAD-dependent epimerase/dehydratase family protein</fullName>
    </submittedName>
</protein>
<dbReference type="PANTHER" id="PTHR40690">
    <property type="entry name" value="GLL3100 PROTEIN"/>
    <property type="match status" value="1"/>
</dbReference>
<evidence type="ECO:0000259" key="1">
    <source>
        <dbReference type="Pfam" id="PF07755"/>
    </source>
</evidence>
<dbReference type="InterPro" id="IPR035086">
    <property type="entry name" value="DgcN-like_C"/>
</dbReference>
<evidence type="ECO:0000259" key="2">
    <source>
        <dbReference type="Pfam" id="PF17396"/>
    </source>
</evidence>
<dbReference type="RefSeq" id="WP_008944949.1">
    <property type="nucleotide sequence ID" value="NZ_RBIG01000002.1"/>
</dbReference>
<dbReference type="Proteomes" id="UP000277424">
    <property type="component" value="Unassembled WGS sequence"/>
</dbReference>
<dbReference type="Pfam" id="PF07755">
    <property type="entry name" value="DUF1611"/>
    <property type="match status" value="1"/>
</dbReference>
<feature type="domain" description="D-glutamate N-acetyltransferase-like C-terminal" evidence="1">
    <location>
        <begin position="132"/>
        <end position="329"/>
    </location>
</feature>
<gene>
    <name evidence="3" type="ORF">BCL74_2207</name>
</gene>
<name>A0A420WGW3_9PROT</name>
<dbReference type="PIRSF" id="PIRSF026760">
    <property type="entry name" value="UCP026760"/>
    <property type="match status" value="1"/>
</dbReference>
<dbReference type="SUPFAM" id="SSF52540">
    <property type="entry name" value="P-loop containing nucleoside triphosphate hydrolases"/>
    <property type="match status" value="1"/>
</dbReference>